<keyword evidence="2" id="KW-1185">Reference proteome</keyword>
<proteinExistence type="predicted"/>
<accession>A0A1T0CV75</accession>
<dbReference type="AlphaFoldDB" id="A0A1T0CV75"/>
<evidence type="ECO:0000313" key="2">
    <source>
        <dbReference type="Proteomes" id="UP000189800"/>
    </source>
</evidence>
<reference evidence="1 2" key="1">
    <citation type="submission" date="2017-02" db="EMBL/GenBank/DDBJ databases">
        <title>Draft genome sequence of Moraxella pluranimalium CCUG 54913T type strain.</title>
        <authorList>
            <person name="Salva-Serra F."/>
            <person name="Engstrom-Jakobsson H."/>
            <person name="Thorell K."/>
            <person name="Jaen-Luchoro D."/>
            <person name="Gonzales-Siles L."/>
            <person name="Karlsson R."/>
            <person name="Yazdan S."/>
            <person name="Boulund F."/>
            <person name="Johnning A."/>
            <person name="Engstrand L."/>
            <person name="Kristiansson E."/>
            <person name="Moore E."/>
        </authorList>
    </citation>
    <scope>NUCLEOTIDE SEQUENCE [LARGE SCALE GENOMIC DNA]</scope>
    <source>
        <strain evidence="1 2">CCUG 54913</strain>
    </source>
</reference>
<dbReference type="OrthoDB" id="6657525at2"/>
<gene>
    <name evidence="1" type="ORF">B0680_00270</name>
</gene>
<comment type="caution">
    <text evidence="1">The sequence shown here is derived from an EMBL/GenBank/DDBJ whole genome shotgun (WGS) entry which is preliminary data.</text>
</comment>
<name>A0A1T0CV75_9GAMM</name>
<organism evidence="1 2">
    <name type="scientific">Moraxella pluranimalium</name>
    <dbReference type="NCBI Taxonomy" id="470453"/>
    <lineage>
        <taxon>Bacteria</taxon>
        <taxon>Pseudomonadati</taxon>
        <taxon>Pseudomonadota</taxon>
        <taxon>Gammaproteobacteria</taxon>
        <taxon>Moraxellales</taxon>
        <taxon>Moraxellaceae</taxon>
        <taxon>Moraxella</taxon>
    </lineage>
</organism>
<dbReference type="RefSeq" id="WP_078253055.1">
    <property type="nucleotide sequence ID" value="NZ_MUYU01000002.1"/>
</dbReference>
<dbReference type="EMBL" id="MUYU01000002">
    <property type="protein sequence ID" value="OOS26258.1"/>
    <property type="molecule type" value="Genomic_DNA"/>
</dbReference>
<sequence length="159" mass="17909">MQNFPLSKLALYWTGVLPVLLTACYDDGMTVVNTSVQPDIQVKNEVVTSSLPKRKGTVDACPRLIQKRIDNTQIVRQESIADNSCDYFIYPQIGEVVSVKLSNDVMKPTLRTPHFHDFNNGSYSVVNNGRHVIHVEYDAFVNKPGVVDFTIEVDIRPKN</sequence>
<protein>
    <submittedName>
        <fullName evidence="1">Uncharacterized protein</fullName>
    </submittedName>
</protein>
<evidence type="ECO:0000313" key="1">
    <source>
        <dbReference type="EMBL" id="OOS26258.1"/>
    </source>
</evidence>
<dbReference type="Proteomes" id="UP000189800">
    <property type="component" value="Unassembled WGS sequence"/>
</dbReference>